<dbReference type="SUPFAM" id="SSF52540">
    <property type="entry name" value="P-loop containing nucleoside triphosphate hydrolases"/>
    <property type="match status" value="1"/>
</dbReference>
<evidence type="ECO:0000256" key="4">
    <source>
        <dbReference type="ARBA" id="ARBA00022692"/>
    </source>
</evidence>
<dbReference type="OrthoDB" id="41266at2759"/>
<organism evidence="12">
    <name type="scientific">Kwoniella pini CBS 10737</name>
    <dbReference type="NCBI Taxonomy" id="1296096"/>
    <lineage>
        <taxon>Eukaryota</taxon>
        <taxon>Fungi</taxon>
        <taxon>Dikarya</taxon>
        <taxon>Basidiomycota</taxon>
        <taxon>Agaricomycotina</taxon>
        <taxon>Tremellomycetes</taxon>
        <taxon>Tremellales</taxon>
        <taxon>Cryptococcaceae</taxon>
        <taxon>Kwoniella</taxon>
    </lineage>
</organism>
<dbReference type="InterPro" id="IPR027417">
    <property type="entry name" value="P-loop_NTPase"/>
</dbReference>
<protein>
    <recommendedName>
        <fullName evidence="3">Signal recognition particle receptor subunit beta</fullName>
    </recommendedName>
</protein>
<dbReference type="AlphaFoldDB" id="A0A1B9I9D2"/>
<evidence type="ECO:0000256" key="9">
    <source>
        <dbReference type="ARBA" id="ARBA00023136"/>
    </source>
</evidence>
<comment type="subcellular location">
    <subcellularLocation>
        <location evidence="1">Endoplasmic reticulum membrane</location>
        <topology evidence="1">Single-pass membrane protein</topology>
    </subcellularLocation>
</comment>
<dbReference type="Pfam" id="PF09439">
    <property type="entry name" value="SRPRB"/>
    <property type="match status" value="1"/>
</dbReference>
<evidence type="ECO:0000256" key="2">
    <source>
        <dbReference type="ARBA" id="ARBA00005619"/>
    </source>
</evidence>
<feature type="transmembrane region" description="Helical" evidence="11">
    <location>
        <begin position="37"/>
        <end position="61"/>
    </location>
</feature>
<evidence type="ECO:0000256" key="11">
    <source>
        <dbReference type="SAM" id="Phobius"/>
    </source>
</evidence>
<name>A0A1B9I9D2_9TREE</name>
<keyword evidence="9 11" id="KW-0472">Membrane</keyword>
<reference evidence="12" key="2">
    <citation type="submission" date="2016-07" db="EMBL/GenBank/DDBJ databases">
        <title>Evolution of pathogenesis and genome organization in the Tremellales.</title>
        <authorList>
            <person name="Cuomo C."/>
            <person name="Litvintseva A."/>
            <person name="Heitman J."/>
            <person name="Chen Y."/>
            <person name="Sun S."/>
            <person name="Springer D."/>
            <person name="Dromer F."/>
            <person name="Young S."/>
            <person name="Zeng Q."/>
            <person name="Chapman S."/>
            <person name="Gujja S."/>
            <person name="Saif S."/>
            <person name="Birren B."/>
        </authorList>
    </citation>
    <scope>NUCLEOTIDE SEQUENCE</scope>
    <source>
        <strain evidence="12">CBS 10737</strain>
    </source>
</reference>
<evidence type="ECO:0000256" key="3">
    <source>
        <dbReference type="ARBA" id="ARBA00020256"/>
    </source>
</evidence>
<accession>A0A1B9I9D2</accession>
<evidence type="ECO:0000256" key="8">
    <source>
        <dbReference type="ARBA" id="ARBA00023134"/>
    </source>
</evidence>
<keyword evidence="10 12" id="KW-0675">Receptor</keyword>
<evidence type="ECO:0000313" key="12">
    <source>
        <dbReference type="EMBL" id="OCF52145.1"/>
    </source>
</evidence>
<dbReference type="EMBL" id="KI894008">
    <property type="protein sequence ID" value="OCF52145.1"/>
    <property type="molecule type" value="Genomic_DNA"/>
</dbReference>
<keyword evidence="7 11" id="KW-1133">Transmembrane helix</keyword>
<dbReference type="GO" id="GO:0005525">
    <property type="term" value="F:GTP binding"/>
    <property type="evidence" value="ECO:0007669"/>
    <property type="project" value="UniProtKB-KW"/>
</dbReference>
<comment type="similarity">
    <text evidence="2">Belongs to the SRP receptor beta subunit family.</text>
</comment>
<evidence type="ECO:0000256" key="5">
    <source>
        <dbReference type="ARBA" id="ARBA00022741"/>
    </source>
</evidence>
<reference evidence="12" key="1">
    <citation type="submission" date="2013-07" db="EMBL/GenBank/DDBJ databases">
        <title>The Genome Sequence of Cryptococcus pinus CBS10737.</title>
        <authorList>
            <consortium name="The Broad Institute Genome Sequencing Platform"/>
            <person name="Cuomo C."/>
            <person name="Litvintseva A."/>
            <person name="Chen Y."/>
            <person name="Heitman J."/>
            <person name="Sun S."/>
            <person name="Springer D."/>
            <person name="Dromer F."/>
            <person name="Young S.K."/>
            <person name="Zeng Q."/>
            <person name="Gargeya S."/>
            <person name="Fitzgerald M."/>
            <person name="Abouelleil A."/>
            <person name="Alvarado L."/>
            <person name="Berlin A.M."/>
            <person name="Chapman S.B."/>
            <person name="Dewar J."/>
            <person name="Goldberg J."/>
            <person name="Griggs A."/>
            <person name="Gujja S."/>
            <person name="Hansen M."/>
            <person name="Howarth C."/>
            <person name="Imamovic A."/>
            <person name="Larimer J."/>
            <person name="McCowan C."/>
            <person name="Murphy C."/>
            <person name="Pearson M."/>
            <person name="Priest M."/>
            <person name="Roberts A."/>
            <person name="Saif S."/>
            <person name="Shea T."/>
            <person name="Sykes S."/>
            <person name="Wortman J."/>
            <person name="Nusbaum C."/>
            <person name="Birren B."/>
        </authorList>
    </citation>
    <scope>NUCLEOTIDE SEQUENCE [LARGE SCALE GENOMIC DNA]</scope>
    <source>
        <strain evidence="12">CBS 10737</strain>
    </source>
</reference>
<gene>
    <name evidence="12" type="ORF">I206_01430</name>
</gene>
<keyword evidence="4 11" id="KW-0812">Transmembrane</keyword>
<dbReference type="STRING" id="1296096.A0A1B9I9D2"/>
<keyword evidence="6" id="KW-0256">Endoplasmic reticulum</keyword>
<evidence type="ECO:0000256" key="10">
    <source>
        <dbReference type="ARBA" id="ARBA00023170"/>
    </source>
</evidence>
<evidence type="ECO:0000256" key="6">
    <source>
        <dbReference type="ARBA" id="ARBA00022824"/>
    </source>
</evidence>
<evidence type="ECO:0000256" key="1">
    <source>
        <dbReference type="ARBA" id="ARBA00004389"/>
    </source>
</evidence>
<dbReference type="InterPro" id="IPR019009">
    <property type="entry name" value="SRP_receptor_beta_su"/>
</dbReference>
<evidence type="ECO:0000256" key="7">
    <source>
        <dbReference type="ARBA" id="ARBA00022989"/>
    </source>
</evidence>
<dbReference type="Gene3D" id="3.40.50.300">
    <property type="entry name" value="P-loop containing nucleotide triphosphate hydrolases"/>
    <property type="match status" value="1"/>
</dbReference>
<keyword evidence="8" id="KW-0342">GTP-binding</keyword>
<sequence length="342" mass="36111">MSGSGQGKVPSTETASKPEVEIISSLLAHPLLQDPKFVATAGGLVVLLLFLSSNTATITVFRTSKKTSRRSGPTTVLLVGPSDGGKTSIFANLVHNSYPQTHTSIQPSITTFPSSSPFNDGQTKQVRLIDIPGHPRLRDELKKYIKDASAVVFVVDIQALVRNAAAIAEELPPILIALSNISVAQNLIEPLKLQILAHKTDLLARSTSPSLKSPPDIPESSISTARDRVKSILTREMDRMKSARGGSGGKIESMGKVSGGASAGFFARLFGSGGGAVEGEEGEGEDESLIWGGKGQFDWNDIEGLEISFGASGLGSVSEGKEKGEREVGNGLDEVKSFIWDA</sequence>
<dbReference type="GO" id="GO:0005789">
    <property type="term" value="C:endoplasmic reticulum membrane"/>
    <property type="evidence" value="ECO:0007669"/>
    <property type="project" value="UniProtKB-SubCell"/>
</dbReference>
<proteinExistence type="inferred from homology"/>
<keyword evidence="5" id="KW-0547">Nucleotide-binding</keyword>